<gene>
    <name evidence="2" type="ORF">NMP03_13730</name>
</gene>
<keyword evidence="3" id="KW-1185">Reference proteome</keyword>
<evidence type="ECO:0000313" key="2">
    <source>
        <dbReference type="EMBL" id="UUL82228.1"/>
    </source>
</evidence>
<dbReference type="Proteomes" id="UP001058533">
    <property type="component" value="Chromosome"/>
</dbReference>
<reference evidence="2" key="1">
    <citation type="submission" date="2022-07" db="EMBL/GenBank/DDBJ databases">
        <title>Sphingomonas sp. nov., a novel bacterium isolated from the north slope of the Mount Everest.</title>
        <authorList>
            <person name="Cui X."/>
            <person name="Liu Y."/>
        </authorList>
    </citation>
    <scope>NUCLEOTIDE SEQUENCE</scope>
    <source>
        <strain evidence="2">S5-59</strain>
    </source>
</reference>
<protein>
    <submittedName>
        <fullName evidence="2">P27 family phage terminase small subunit</fullName>
    </submittedName>
</protein>
<dbReference type="InterPro" id="IPR006448">
    <property type="entry name" value="Phage_term_ssu_P27"/>
</dbReference>
<name>A0ABY5L5J8_9SPHN</name>
<dbReference type="RefSeq" id="WP_256506023.1">
    <property type="nucleotide sequence ID" value="NZ_CP101740.1"/>
</dbReference>
<proteinExistence type="predicted"/>
<organism evidence="2 3">
    <name type="scientific">Sphingomonas qomolangmaensis</name>
    <dbReference type="NCBI Taxonomy" id="2918765"/>
    <lineage>
        <taxon>Bacteria</taxon>
        <taxon>Pseudomonadati</taxon>
        <taxon>Pseudomonadota</taxon>
        <taxon>Alphaproteobacteria</taxon>
        <taxon>Sphingomonadales</taxon>
        <taxon>Sphingomonadaceae</taxon>
        <taxon>Sphingomonas</taxon>
    </lineage>
</organism>
<dbReference type="Pfam" id="PF05119">
    <property type="entry name" value="Terminase_4"/>
    <property type="match status" value="1"/>
</dbReference>
<evidence type="ECO:0000256" key="1">
    <source>
        <dbReference type="SAM" id="MobiDB-lite"/>
    </source>
</evidence>
<dbReference type="EMBL" id="CP101740">
    <property type="protein sequence ID" value="UUL82228.1"/>
    <property type="molecule type" value="Genomic_DNA"/>
</dbReference>
<sequence>MNVVTLDPQPADLPEPDWQIEFPGQSKLALATRTTASRYWGTVVRELRGANKLAVANAHAIKRLVLAWMIYDRAALEVARSGPIVPAPKTKTPMHNPWFTAMTQAGKTAASIEAELTITPRSRDAGGELPAPPRRATPADRFLRPMDGGSRLPRPGDEPNGEPDAPA</sequence>
<feature type="region of interest" description="Disordered" evidence="1">
    <location>
        <begin position="118"/>
        <end position="167"/>
    </location>
</feature>
<accession>A0ABY5L5J8</accession>
<evidence type="ECO:0000313" key="3">
    <source>
        <dbReference type="Proteomes" id="UP001058533"/>
    </source>
</evidence>